<name>A0A8H9LMN8_KITAU</name>
<dbReference type="SUPFAM" id="SSF52518">
    <property type="entry name" value="Thiamin diphosphate-binding fold (THDP-binding)"/>
    <property type="match status" value="1"/>
</dbReference>
<dbReference type="Pfam" id="PF02775">
    <property type="entry name" value="TPP_enzyme_C"/>
    <property type="match status" value="1"/>
</dbReference>
<organism evidence="4 5">
    <name type="scientific">Kitasatospora aureofaciens</name>
    <name type="common">Streptomyces aureofaciens</name>
    <dbReference type="NCBI Taxonomy" id="1894"/>
    <lineage>
        <taxon>Bacteria</taxon>
        <taxon>Bacillati</taxon>
        <taxon>Actinomycetota</taxon>
        <taxon>Actinomycetes</taxon>
        <taxon>Kitasatosporales</taxon>
        <taxon>Streptomycetaceae</taxon>
        <taxon>Kitasatospora</taxon>
    </lineage>
</organism>
<dbReference type="InterPro" id="IPR029061">
    <property type="entry name" value="THDP-binding"/>
</dbReference>
<dbReference type="GO" id="GO:0045333">
    <property type="term" value="P:cellular respiration"/>
    <property type="evidence" value="ECO:0007669"/>
    <property type="project" value="UniProtKB-ARBA"/>
</dbReference>
<dbReference type="AlphaFoldDB" id="A0A8H9LMN8"/>
<dbReference type="CDD" id="cd03375">
    <property type="entry name" value="TPP_OGFOR"/>
    <property type="match status" value="1"/>
</dbReference>
<dbReference type="GO" id="GO:0000287">
    <property type="term" value="F:magnesium ion binding"/>
    <property type="evidence" value="ECO:0007669"/>
    <property type="project" value="UniProtKB-ARBA"/>
</dbReference>
<evidence type="ECO:0000313" key="5">
    <source>
        <dbReference type="Proteomes" id="UP000610124"/>
    </source>
</evidence>
<dbReference type="PANTHER" id="PTHR48084">
    <property type="entry name" value="2-OXOGLUTARATE OXIDOREDUCTASE SUBUNIT KORB-RELATED"/>
    <property type="match status" value="1"/>
</dbReference>
<feature type="domain" description="Thiamine pyrophosphate enzyme TPP-binding" evidence="3">
    <location>
        <begin position="82"/>
        <end position="229"/>
    </location>
</feature>
<dbReference type="GO" id="GO:0016625">
    <property type="term" value="F:oxidoreductase activity, acting on the aldehyde or oxo group of donors, iron-sulfur protein as acceptor"/>
    <property type="evidence" value="ECO:0007669"/>
    <property type="project" value="UniProtKB-ARBA"/>
</dbReference>
<comment type="caution">
    <text evidence="4">The sequence shown here is derived from an EMBL/GenBank/DDBJ whole genome shotgun (WGS) entry which is preliminary data.</text>
</comment>
<feature type="region of interest" description="Disordered" evidence="2">
    <location>
        <begin position="1"/>
        <end position="41"/>
    </location>
</feature>
<evidence type="ECO:0000259" key="3">
    <source>
        <dbReference type="Pfam" id="PF02775"/>
    </source>
</evidence>
<dbReference type="GO" id="GO:0030976">
    <property type="term" value="F:thiamine pyrophosphate binding"/>
    <property type="evidence" value="ECO:0007669"/>
    <property type="project" value="InterPro"/>
</dbReference>
<dbReference type="EMBL" id="BMUB01000008">
    <property type="protein sequence ID" value="GGU83364.1"/>
    <property type="molecule type" value="Genomic_DNA"/>
</dbReference>
<evidence type="ECO:0000256" key="1">
    <source>
        <dbReference type="ARBA" id="ARBA00023002"/>
    </source>
</evidence>
<accession>A0A8H9LMN8</accession>
<evidence type="ECO:0000313" key="4">
    <source>
        <dbReference type="EMBL" id="GGU83364.1"/>
    </source>
</evidence>
<protein>
    <submittedName>
        <fullName evidence="4">2-oxoglutarate ferredoxin oxidoreductase subunit beta</fullName>
    </submittedName>
</protein>
<proteinExistence type="predicted"/>
<feature type="compositionally biased region" description="Basic and acidic residues" evidence="2">
    <location>
        <begin position="1"/>
        <end position="22"/>
    </location>
</feature>
<dbReference type="InterPro" id="IPR011766">
    <property type="entry name" value="TPP_enzyme_TPP-bd"/>
</dbReference>
<dbReference type="InterPro" id="IPR051457">
    <property type="entry name" value="2-oxoacid:Fd_oxidoreductase"/>
</dbReference>
<dbReference type="PANTHER" id="PTHR48084:SF4">
    <property type="entry name" value="2-OXOGLUTARATE OXIDOREDUCTASE SUBUNIT KORB"/>
    <property type="match status" value="1"/>
</dbReference>
<evidence type="ECO:0000256" key="2">
    <source>
        <dbReference type="SAM" id="MobiDB-lite"/>
    </source>
</evidence>
<gene>
    <name evidence="4" type="ORF">GCM10010502_39320</name>
</gene>
<sequence length="368" mass="39937">MSERSERPVERRMSDGDSEERGFPSLRLVPKAEAPQSARDFKTDQEVRWCPGCGDYAILAAVQGFMPELGVRRENTVFVSGIGCSSRFPYYMNTYGVHSIHGRAPAIATGLASSRRDLSVWVVTGDGDALSIGGNHLIHALRRNVNLKILLFNNRIYGLTKGQYSPTSELGKITKSTPMGSLDAPFNPLSLAIGAEASFVARTIDSDRQHLQSVLRAAAEHEGTALVEIYQNCNIFNDGAFEVLKEAGTRDEALIRLEHGQPIRFGAQAANGVFRGPDGELFTAPVTADNEARLLVHDAHAASPATAFALSRIADADTLHHTPIGVLRDVRRPVYDELMESQLTAAVEQRGPGDLATLLAGSDTWTVD</sequence>
<dbReference type="Gene3D" id="3.40.50.970">
    <property type="match status" value="1"/>
</dbReference>
<reference evidence="4" key="1">
    <citation type="journal article" date="2014" name="Int. J. Syst. Evol. Microbiol.">
        <title>Complete genome sequence of Corynebacterium casei LMG S-19264T (=DSM 44701T), isolated from a smear-ripened cheese.</title>
        <authorList>
            <consortium name="US DOE Joint Genome Institute (JGI-PGF)"/>
            <person name="Walter F."/>
            <person name="Albersmeier A."/>
            <person name="Kalinowski J."/>
            <person name="Ruckert C."/>
        </authorList>
    </citation>
    <scope>NUCLEOTIDE SEQUENCE</scope>
    <source>
        <strain evidence="4">JCM 4434</strain>
    </source>
</reference>
<reference evidence="4" key="2">
    <citation type="submission" date="2020-09" db="EMBL/GenBank/DDBJ databases">
        <authorList>
            <person name="Sun Q."/>
            <person name="Ohkuma M."/>
        </authorList>
    </citation>
    <scope>NUCLEOTIDE SEQUENCE</scope>
    <source>
        <strain evidence="4">JCM 4434</strain>
    </source>
</reference>
<dbReference type="Proteomes" id="UP000610124">
    <property type="component" value="Unassembled WGS sequence"/>
</dbReference>
<keyword evidence="1" id="KW-0560">Oxidoreductase</keyword>